<feature type="compositionally biased region" description="Polar residues" evidence="1">
    <location>
        <begin position="1"/>
        <end position="14"/>
    </location>
</feature>
<sequence length="400" mass="45131">MRTTTRTSNQPSTRRQPENQHHEEQVAVRPPPQKKRVIVSNAGSTSGKGDLYSQFILIRFSTGQLLEDELPLSFYDMQPNELLELHRLGVVVTLPRANLARYLDAYWEGWVRVLRMRPIEDEEDSYLLYKIRPTKTRTLEWCDRWLVARLVHTLSLADLQPCTRILAPLLTQPDTARTVSYGPTDLDCDRMLNACWTRSRTCSSSTMGGVSARNKCVCLRFVCKPGWWASRICHGAPGMNLNSAICPMGSTDIAKCESVLIRFHILPTGLEYLENVWGFVDLPLRIHGGSTGSCVHADHDLDDAHGADARGALKLNLVRSVLDRTSLTKPGLGVVSALLTRYNDAFVGPLERWEAHTRNRGGHMGCLRADAGILNGKDLRKVFYDRETWDNTKMFQNGKR</sequence>
<feature type="region of interest" description="Disordered" evidence="1">
    <location>
        <begin position="1"/>
        <end position="42"/>
    </location>
</feature>
<protein>
    <submittedName>
        <fullName evidence="2">Uncharacterized protein</fullName>
    </submittedName>
</protein>
<evidence type="ECO:0000313" key="3">
    <source>
        <dbReference type="Proteomes" id="UP001222325"/>
    </source>
</evidence>
<dbReference type="AlphaFoldDB" id="A0AAD6U9F3"/>
<keyword evidence="3" id="KW-1185">Reference proteome</keyword>
<accession>A0AAD6U9F3</accession>
<dbReference type="Proteomes" id="UP001222325">
    <property type="component" value="Unassembled WGS sequence"/>
</dbReference>
<organism evidence="2 3">
    <name type="scientific">Mycena belliarum</name>
    <dbReference type="NCBI Taxonomy" id="1033014"/>
    <lineage>
        <taxon>Eukaryota</taxon>
        <taxon>Fungi</taxon>
        <taxon>Dikarya</taxon>
        <taxon>Basidiomycota</taxon>
        <taxon>Agaricomycotina</taxon>
        <taxon>Agaricomycetes</taxon>
        <taxon>Agaricomycetidae</taxon>
        <taxon>Agaricales</taxon>
        <taxon>Marasmiineae</taxon>
        <taxon>Mycenaceae</taxon>
        <taxon>Mycena</taxon>
    </lineage>
</organism>
<feature type="compositionally biased region" description="Basic and acidic residues" evidence="1">
    <location>
        <begin position="15"/>
        <end position="26"/>
    </location>
</feature>
<evidence type="ECO:0000313" key="2">
    <source>
        <dbReference type="EMBL" id="KAJ7092827.1"/>
    </source>
</evidence>
<name>A0AAD6U9F3_9AGAR</name>
<proteinExistence type="predicted"/>
<reference evidence="2" key="1">
    <citation type="submission" date="2023-03" db="EMBL/GenBank/DDBJ databases">
        <title>Massive genome expansion in bonnet fungi (Mycena s.s.) driven by repeated elements and novel gene families across ecological guilds.</title>
        <authorList>
            <consortium name="Lawrence Berkeley National Laboratory"/>
            <person name="Harder C.B."/>
            <person name="Miyauchi S."/>
            <person name="Viragh M."/>
            <person name="Kuo A."/>
            <person name="Thoen E."/>
            <person name="Andreopoulos B."/>
            <person name="Lu D."/>
            <person name="Skrede I."/>
            <person name="Drula E."/>
            <person name="Henrissat B."/>
            <person name="Morin E."/>
            <person name="Kohler A."/>
            <person name="Barry K."/>
            <person name="LaButti K."/>
            <person name="Morin E."/>
            <person name="Salamov A."/>
            <person name="Lipzen A."/>
            <person name="Mereny Z."/>
            <person name="Hegedus B."/>
            <person name="Baldrian P."/>
            <person name="Stursova M."/>
            <person name="Weitz H."/>
            <person name="Taylor A."/>
            <person name="Grigoriev I.V."/>
            <person name="Nagy L.G."/>
            <person name="Martin F."/>
            <person name="Kauserud H."/>
        </authorList>
    </citation>
    <scope>NUCLEOTIDE SEQUENCE</scope>
    <source>
        <strain evidence="2">CBHHK173m</strain>
    </source>
</reference>
<dbReference type="EMBL" id="JARJCN010000017">
    <property type="protein sequence ID" value="KAJ7092827.1"/>
    <property type="molecule type" value="Genomic_DNA"/>
</dbReference>
<evidence type="ECO:0000256" key="1">
    <source>
        <dbReference type="SAM" id="MobiDB-lite"/>
    </source>
</evidence>
<gene>
    <name evidence="2" type="ORF">B0H15DRAFT_972351</name>
</gene>
<comment type="caution">
    <text evidence="2">The sequence shown here is derived from an EMBL/GenBank/DDBJ whole genome shotgun (WGS) entry which is preliminary data.</text>
</comment>